<dbReference type="InterPro" id="IPR051678">
    <property type="entry name" value="AGP_Transferase"/>
</dbReference>
<accession>M0LX30</accession>
<evidence type="ECO:0000313" key="3">
    <source>
        <dbReference type="Proteomes" id="UP000011566"/>
    </source>
</evidence>
<dbReference type="Proteomes" id="UP000011566">
    <property type="component" value="Unassembled WGS sequence"/>
</dbReference>
<dbReference type="InterPro" id="IPR011009">
    <property type="entry name" value="Kinase-like_dom_sf"/>
</dbReference>
<dbReference type="EMBL" id="AOMB01000037">
    <property type="protein sequence ID" value="EMA36909.1"/>
    <property type="molecule type" value="Genomic_DNA"/>
</dbReference>
<feature type="domain" description="Aminoglycoside phosphotransferase" evidence="1">
    <location>
        <begin position="28"/>
        <end position="284"/>
    </location>
</feature>
<evidence type="ECO:0000259" key="1">
    <source>
        <dbReference type="Pfam" id="PF01636"/>
    </source>
</evidence>
<keyword evidence="3" id="KW-1185">Reference proteome</keyword>
<protein>
    <submittedName>
        <fullName evidence="2">Aminoglycoside phosphotransferase</fullName>
    </submittedName>
</protein>
<comment type="caution">
    <text evidence="2">The sequence shown here is derived from an EMBL/GenBank/DDBJ whole genome shotgun (WGS) entry which is preliminary data.</text>
</comment>
<dbReference type="InterPro" id="IPR002575">
    <property type="entry name" value="Aminoglycoside_PTrfase"/>
</dbReference>
<dbReference type="PATRIC" id="fig|1132509.6.peg.3176"/>
<dbReference type="PANTHER" id="PTHR21310">
    <property type="entry name" value="AMINOGLYCOSIDE PHOSPHOTRANSFERASE-RELATED-RELATED"/>
    <property type="match status" value="1"/>
</dbReference>
<dbReference type="eggNOG" id="arCOG04682">
    <property type="taxonomic scope" value="Archaea"/>
</dbReference>
<sequence length="340" mass="38185">MVQLLQPSWSVEAVTRAANGTDFVASVDVQTPDGPITTVLKATTADHVSSETALAEPCILEFIGRETSIPVPTVFGYGDDHDEYPTPFYLMSHVEGENYEGRIRDLPKTARMEIFREAGQNLAELHTLGPLPKSGRIGVVDGELAILDTDEFPSYESFHGRLLASYEDNLDSLASGGHFVDLADDKTRFADLVPPLRQYLQETIPELPTPESSTYSHEDYRYGNLLVEPTTGRTQAVLDWGIFSSAPPAYNLANTESLLLTPDVDSSERTNELRQTLRRSYAERRPEWSFDDATLKQMEVYRLTCRIDAMACLPLWHQDATPSERDERAAEHRDFVHQYL</sequence>
<proteinExistence type="predicted"/>
<dbReference type="SUPFAM" id="SSF56112">
    <property type="entry name" value="Protein kinase-like (PK-like)"/>
    <property type="match status" value="1"/>
</dbReference>
<reference evidence="2 3" key="1">
    <citation type="journal article" date="2014" name="PLoS Genet.">
        <title>Phylogenetically driven sequencing of extremely halophilic archaea reveals strategies for static and dynamic osmo-response.</title>
        <authorList>
            <person name="Becker E.A."/>
            <person name="Seitzer P.M."/>
            <person name="Tritt A."/>
            <person name="Larsen D."/>
            <person name="Krusor M."/>
            <person name="Yao A.I."/>
            <person name="Wu D."/>
            <person name="Madern D."/>
            <person name="Eisen J.A."/>
            <person name="Darling A.E."/>
            <person name="Facciotti M.T."/>
        </authorList>
    </citation>
    <scope>NUCLEOTIDE SEQUENCE [LARGE SCALE GENOMIC DNA]</scope>
    <source>
        <strain evidence="2 3">100A6</strain>
    </source>
</reference>
<dbReference type="OrthoDB" id="350437at2157"/>
<organism evidence="2 3">
    <name type="scientific">Halococcus hamelinensis 100A6</name>
    <dbReference type="NCBI Taxonomy" id="1132509"/>
    <lineage>
        <taxon>Archaea</taxon>
        <taxon>Methanobacteriati</taxon>
        <taxon>Methanobacteriota</taxon>
        <taxon>Stenosarchaea group</taxon>
        <taxon>Halobacteria</taxon>
        <taxon>Halobacteriales</taxon>
        <taxon>Halococcaceae</taxon>
        <taxon>Halococcus</taxon>
    </lineage>
</organism>
<dbReference type="Gene3D" id="3.90.1200.10">
    <property type="match status" value="1"/>
</dbReference>
<dbReference type="GO" id="GO:0016740">
    <property type="term" value="F:transferase activity"/>
    <property type="evidence" value="ECO:0007669"/>
    <property type="project" value="UniProtKB-KW"/>
</dbReference>
<keyword evidence="2" id="KW-0808">Transferase</keyword>
<name>M0LX30_9EURY</name>
<dbReference type="Pfam" id="PF01636">
    <property type="entry name" value="APH"/>
    <property type="match status" value="1"/>
</dbReference>
<dbReference type="AlphaFoldDB" id="M0LX30"/>
<gene>
    <name evidence="2" type="ORF">C447_13627</name>
</gene>
<evidence type="ECO:0000313" key="2">
    <source>
        <dbReference type="EMBL" id="EMA36909.1"/>
    </source>
</evidence>
<dbReference type="Gene3D" id="3.30.200.20">
    <property type="entry name" value="Phosphorylase Kinase, domain 1"/>
    <property type="match status" value="1"/>
</dbReference>